<feature type="domain" description="Type II secretion system protein GspF" evidence="7">
    <location>
        <begin position="179"/>
        <end position="307"/>
    </location>
</feature>
<dbReference type="EMBL" id="JBHSCW010000003">
    <property type="protein sequence ID" value="MFC4351029.1"/>
    <property type="molecule type" value="Genomic_DNA"/>
</dbReference>
<feature type="transmembrane region" description="Helical" evidence="6">
    <location>
        <begin position="106"/>
        <end position="131"/>
    </location>
</feature>
<sequence>MPDSLEIAITLSSVLTFISIVAVYYSSLRFERRKRVARALSSYREDLRAQSQEGLRGRQRKRHWRPARAMSALGKVVDRIKLVGNDQSEKIRWTLIQAGFRSREAVIIYLALKLLLPIAGAVVALTVILTSEITQGSLLYSFVGVAGTALIISYIPDFALRRITESRRKKLGKGIPDALDLLVVCAEAGLGLDGALKKVAEDFERSNAVTAEELSLLNAELTFFQDREEALTNFSKRVNLPLATSVVLALTQAERYGTPLSHALRTLSAEFRRERLLAAEQKAGRLPVIMTVPLIAFILPALFIVILGPAILSALEYMS</sequence>
<evidence type="ECO:0000256" key="4">
    <source>
        <dbReference type="ARBA" id="ARBA00022989"/>
    </source>
</evidence>
<feature type="transmembrane region" description="Helical" evidence="6">
    <location>
        <begin position="6"/>
        <end position="25"/>
    </location>
</feature>
<name>A0ABV8UJ12_9PROT</name>
<reference evidence="9" key="1">
    <citation type="journal article" date="2019" name="Int. J. Syst. Evol. Microbiol.">
        <title>The Global Catalogue of Microorganisms (GCM) 10K type strain sequencing project: providing services to taxonomists for standard genome sequencing and annotation.</title>
        <authorList>
            <consortium name="The Broad Institute Genomics Platform"/>
            <consortium name="The Broad Institute Genome Sequencing Center for Infectious Disease"/>
            <person name="Wu L."/>
            <person name="Ma J."/>
        </authorList>
    </citation>
    <scope>NUCLEOTIDE SEQUENCE [LARGE SCALE GENOMIC DNA]</scope>
    <source>
        <strain evidence="9">CECT 8472</strain>
    </source>
</reference>
<accession>A0ABV8UJ12</accession>
<dbReference type="Pfam" id="PF00482">
    <property type="entry name" value="T2SSF"/>
    <property type="match status" value="1"/>
</dbReference>
<keyword evidence="9" id="KW-1185">Reference proteome</keyword>
<dbReference type="PANTHER" id="PTHR35007:SF2">
    <property type="entry name" value="PILUS ASSEMBLE PROTEIN"/>
    <property type="match status" value="1"/>
</dbReference>
<evidence type="ECO:0000256" key="5">
    <source>
        <dbReference type="ARBA" id="ARBA00023136"/>
    </source>
</evidence>
<keyword evidence="2" id="KW-1003">Cell membrane</keyword>
<feature type="transmembrane region" description="Helical" evidence="6">
    <location>
        <begin position="288"/>
        <end position="312"/>
    </location>
</feature>
<evidence type="ECO:0000256" key="2">
    <source>
        <dbReference type="ARBA" id="ARBA00022475"/>
    </source>
</evidence>
<comment type="subcellular location">
    <subcellularLocation>
        <location evidence="1">Cell membrane</location>
        <topology evidence="1">Multi-pass membrane protein</topology>
    </subcellularLocation>
</comment>
<dbReference type="RefSeq" id="WP_382421371.1">
    <property type="nucleotide sequence ID" value="NZ_JBHSCW010000003.1"/>
</dbReference>
<evidence type="ECO:0000313" key="8">
    <source>
        <dbReference type="EMBL" id="MFC4351029.1"/>
    </source>
</evidence>
<keyword evidence="3 6" id="KW-0812">Transmembrane</keyword>
<dbReference type="InterPro" id="IPR018076">
    <property type="entry name" value="T2SS_GspF_dom"/>
</dbReference>
<keyword evidence="4 6" id="KW-1133">Transmembrane helix</keyword>
<evidence type="ECO:0000259" key="7">
    <source>
        <dbReference type="Pfam" id="PF00482"/>
    </source>
</evidence>
<proteinExistence type="predicted"/>
<comment type="caution">
    <text evidence="8">The sequence shown here is derived from an EMBL/GenBank/DDBJ whole genome shotgun (WGS) entry which is preliminary data.</text>
</comment>
<dbReference type="Proteomes" id="UP001595799">
    <property type="component" value="Unassembled WGS sequence"/>
</dbReference>
<evidence type="ECO:0000313" key="9">
    <source>
        <dbReference type="Proteomes" id="UP001595799"/>
    </source>
</evidence>
<protein>
    <submittedName>
        <fullName evidence="8">Type II secretion system F family protein</fullName>
    </submittedName>
</protein>
<keyword evidence="5 6" id="KW-0472">Membrane</keyword>
<organism evidence="8 9">
    <name type="scientific">Fodinicurvata halophila</name>
    <dbReference type="NCBI Taxonomy" id="1419723"/>
    <lineage>
        <taxon>Bacteria</taxon>
        <taxon>Pseudomonadati</taxon>
        <taxon>Pseudomonadota</taxon>
        <taxon>Alphaproteobacteria</taxon>
        <taxon>Rhodospirillales</taxon>
        <taxon>Rhodovibrionaceae</taxon>
        <taxon>Fodinicurvata</taxon>
    </lineage>
</organism>
<gene>
    <name evidence="8" type="ORF">ACFOW6_05680</name>
</gene>
<evidence type="ECO:0000256" key="3">
    <source>
        <dbReference type="ARBA" id="ARBA00022692"/>
    </source>
</evidence>
<evidence type="ECO:0000256" key="6">
    <source>
        <dbReference type="SAM" id="Phobius"/>
    </source>
</evidence>
<feature type="transmembrane region" description="Helical" evidence="6">
    <location>
        <begin position="137"/>
        <end position="160"/>
    </location>
</feature>
<evidence type="ECO:0000256" key="1">
    <source>
        <dbReference type="ARBA" id="ARBA00004651"/>
    </source>
</evidence>
<dbReference type="PANTHER" id="PTHR35007">
    <property type="entry name" value="INTEGRAL MEMBRANE PROTEIN-RELATED"/>
    <property type="match status" value="1"/>
</dbReference>